<keyword evidence="3" id="KW-1185">Reference proteome</keyword>
<name>A0A4C1ZGE9_EUMVA</name>
<dbReference type="Proteomes" id="UP000299102">
    <property type="component" value="Unassembled WGS sequence"/>
</dbReference>
<feature type="compositionally biased region" description="Pro residues" evidence="1">
    <location>
        <begin position="205"/>
        <end position="214"/>
    </location>
</feature>
<dbReference type="AlphaFoldDB" id="A0A4C1ZGE9"/>
<feature type="region of interest" description="Disordered" evidence="1">
    <location>
        <begin position="111"/>
        <end position="134"/>
    </location>
</feature>
<evidence type="ECO:0000313" key="3">
    <source>
        <dbReference type="Proteomes" id="UP000299102"/>
    </source>
</evidence>
<evidence type="ECO:0000313" key="2">
    <source>
        <dbReference type="EMBL" id="GBP87901.1"/>
    </source>
</evidence>
<dbReference type="EMBL" id="BGZK01001893">
    <property type="protein sequence ID" value="GBP87901.1"/>
    <property type="molecule type" value="Genomic_DNA"/>
</dbReference>
<sequence length="235" mass="26225">MAGYTIWPLRLIYKSAGGRRPPPRRPSWVKRASIGDNGERRPLSHFQIKLVSTLNSVIVSYEKIRHVYNFRKRATHGVRRHVAGQVLIRRRAEDSAGRVLNGAGALRRLSVGGGAPRPLRGLSPPPPRDGPPARIRGEAIYYLIEREKCPGDFIVRCSRVACVHSQTRCRTDADAAGPEMTGPCLSSLRREYCGTLARRNHRPPTPRAPRPPKAPRVFYTAGRDIGHRKGFPPPN</sequence>
<proteinExistence type="predicted"/>
<accession>A0A4C1ZGE9</accession>
<organism evidence="2 3">
    <name type="scientific">Eumeta variegata</name>
    <name type="common">Bagworm moth</name>
    <name type="synonym">Eumeta japonica</name>
    <dbReference type="NCBI Taxonomy" id="151549"/>
    <lineage>
        <taxon>Eukaryota</taxon>
        <taxon>Metazoa</taxon>
        <taxon>Ecdysozoa</taxon>
        <taxon>Arthropoda</taxon>
        <taxon>Hexapoda</taxon>
        <taxon>Insecta</taxon>
        <taxon>Pterygota</taxon>
        <taxon>Neoptera</taxon>
        <taxon>Endopterygota</taxon>
        <taxon>Lepidoptera</taxon>
        <taxon>Glossata</taxon>
        <taxon>Ditrysia</taxon>
        <taxon>Tineoidea</taxon>
        <taxon>Psychidae</taxon>
        <taxon>Oiketicinae</taxon>
        <taxon>Eumeta</taxon>
    </lineage>
</organism>
<gene>
    <name evidence="2" type="ORF">EVAR_66380_1</name>
</gene>
<comment type="caution">
    <text evidence="2">The sequence shown here is derived from an EMBL/GenBank/DDBJ whole genome shotgun (WGS) entry which is preliminary data.</text>
</comment>
<evidence type="ECO:0000256" key="1">
    <source>
        <dbReference type="SAM" id="MobiDB-lite"/>
    </source>
</evidence>
<feature type="region of interest" description="Disordered" evidence="1">
    <location>
        <begin position="197"/>
        <end position="217"/>
    </location>
</feature>
<protein>
    <submittedName>
        <fullName evidence="2">Uncharacterized protein</fullName>
    </submittedName>
</protein>
<reference evidence="2 3" key="1">
    <citation type="journal article" date="2019" name="Commun. Biol.">
        <title>The bagworm genome reveals a unique fibroin gene that provides high tensile strength.</title>
        <authorList>
            <person name="Kono N."/>
            <person name="Nakamura H."/>
            <person name="Ohtoshi R."/>
            <person name="Tomita M."/>
            <person name="Numata K."/>
            <person name="Arakawa K."/>
        </authorList>
    </citation>
    <scope>NUCLEOTIDE SEQUENCE [LARGE SCALE GENOMIC DNA]</scope>
</reference>